<organism evidence="1 2">
    <name type="scientific">Amniculicola lignicola CBS 123094</name>
    <dbReference type="NCBI Taxonomy" id="1392246"/>
    <lineage>
        <taxon>Eukaryota</taxon>
        <taxon>Fungi</taxon>
        <taxon>Dikarya</taxon>
        <taxon>Ascomycota</taxon>
        <taxon>Pezizomycotina</taxon>
        <taxon>Dothideomycetes</taxon>
        <taxon>Pleosporomycetidae</taxon>
        <taxon>Pleosporales</taxon>
        <taxon>Amniculicolaceae</taxon>
        <taxon>Amniculicola</taxon>
    </lineage>
</organism>
<keyword evidence="2" id="KW-1185">Reference proteome</keyword>
<evidence type="ECO:0000313" key="2">
    <source>
        <dbReference type="Proteomes" id="UP000799779"/>
    </source>
</evidence>
<name>A0A6A5WA03_9PLEO</name>
<proteinExistence type="predicted"/>
<dbReference type="Proteomes" id="UP000799779">
    <property type="component" value="Unassembled WGS sequence"/>
</dbReference>
<accession>A0A6A5WA03</accession>
<dbReference type="AlphaFoldDB" id="A0A6A5WA03"/>
<reference evidence="1" key="1">
    <citation type="journal article" date="2020" name="Stud. Mycol.">
        <title>101 Dothideomycetes genomes: a test case for predicting lifestyles and emergence of pathogens.</title>
        <authorList>
            <person name="Haridas S."/>
            <person name="Albert R."/>
            <person name="Binder M."/>
            <person name="Bloem J."/>
            <person name="Labutti K."/>
            <person name="Salamov A."/>
            <person name="Andreopoulos B."/>
            <person name="Baker S."/>
            <person name="Barry K."/>
            <person name="Bills G."/>
            <person name="Bluhm B."/>
            <person name="Cannon C."/>
            <person name="Castanera R."/>
            <person name="Culley D."/>
            <person name="Daum C."/>
            <person name="Ezra D."/>
            <person name="Gonzalez J."/>
            <person name="Henrissat B."/>
            <person name="Kuo A."/>
            <person name="Liang C."/>
            <person name="Lipzen A."/>
            <person name="Lutzoni F."/>
            <person name="Magnuson J."/>
            <person name="Mondo S."/>
            <person name="Nolan M."/>
            <person name="Ohm R."/>
            <person name="Pangilinan J."/>
            <person name="Park H.-J."/>
            <person name="Ramirez L."/>
            <person name="Alfaro M."/>
            <person name="Sun H."/>
            <person name="Tritt A."/>
            <person name="Yoshinaga Y."/>
            <person name="Zwiers L.-H."/>
            <person name="Turgeon B."/>
            <person name="Goodwin S."/>
            <person name="Spatafora J."/>
            <person name="Crous P."/>
            <person name="Grigoriev I."/>
        </authorList>
    </citation>
    <scope>NUCLEOTIDE SEQUENCE</scope>
    <source>
        <strain evidence="1">CBS 123094</strain>
    </source>
</reference>
<sequence length="253" mass="27656">MVEARSHKAWFWFYGLPRLECGGPTTHLGNKPLISGLISKSAFPCNRASHSTGIACCGCCLLGGWLAVDRRRGRRKCGVQRVHVELHLMQPAEPSYFRNIFKITAPDHHDGVSSTSRRVCIEPPAASEQAREKWTAASRSGNPGGAEMVYMATTPLTGLPLATIKLCAGSAAMVRQLPDFAFKRRHRQERRRHMAAASFLRGSQREFEVGAPRLRVCLSAPLAECGSVFIHRGASCVPASDKAGMAASLRDCR</sequence>
<protein>
    <submittedName>
        <fullName evidence="1">Uncharacterized protein</fullName>
    </submittedName>
</protein>
<dbReference type="EMBL" id="ML977618">
    <property type="protein sequence ID" value="KAF1996971.1"/>
    <property type="molecule type" value="Genomic_DNA"/>
</dbReference>
<evidence type="ECO:0000313" key="1">
    <source>
        <dbReference type="EMBL" id="KAF1996971.1"/>
    </source>
</evidence>
<gene>
    <name evidence="1" type="ORF">P154DRAFT_579302</name>
</gene>